<dbReference type="PANTHER" id="PTHR31321:SF57">
    <property type="entry name" value="PECTINESTERASE 53-RELATED"/>
    <property type="match status" value="1"/>
</dbReference>
<evidence type="ECO:0000313" key="8">
    <source>
        <dbReference type="Proteomes" id="UP000245720"/>
    </source>
</evidence>
<accession>A0A315XVS7</accession>
<keyword evidence="3" id="KW-0063">Aspartyl esterase</keyword>
<keyword evidence="5" id="KW-0964">Secreted</keyword>
<evidence type="ECO:0000256" key="5">
    <source>
        <dbReference type="RuleBase" id="RU361173"/>
    </source>
</evidence>
<evidence type="ECO:0000313" key="7">
    <source>
        <dbReference type="EMBL" id="PWJ11307.1"/>
    </source>
</evidence>
<reference evidence="7 8" key="1">
    <citation type="submission" date="2018-05" db="EMBL/GenBank/DDBJ databases">
        <title>The Hungate 1000. A catalogue of reference genomes from the rumen microbiome.</title>
        <authorList>
            <person name="Kelly W."/>
        </authorList>
    </citation>
    <scope>NUCLEOTIDE SEQUENCE [LARGE SCALE GENOMIC DNA]</scope>
    <source>
        <strain evidence="7 8">SAb67</strain>
    </source>
</reference>
<dbReference type="GO" id="GO:0042545">
    <property type="term" value="P:cell wall modification"/>
    <property type="evidence" value="ECO:0007669"/>
    <property type="project" value="InterPro"/>
</dbReference>
<dbReference type="GO" id="GO:0030599">
    <property type="term" value="F:pectinesterase activity"/>
    <property type="evidence" value="ECO:0007669"/>
    <property type="project" value="InterPro"/>
</dbReference>
<dbReference type="STRING" id="1265.SAMN02910280_0994"/>
<dbReference type="SMART" id="SM00656">
    <property type="entry name" value="Amb_all"/>
    <property type="match status" value="1"/>
</dbReference>
<dbReference type="RefSeq" id="WP_109727258.1">
    <property type="nucleotide sequence ID" value="NZ_QGDI01000010.1"/>
</dbReference>
<evidence type="ECO:0000256" key="4">
    <source>
        <dbReference type="ARBA" id="ARBA00023239"/>
    </source>
</evidence>
<dbReference type="Gene3D" id="2.160.20.10">
    <property type="entry name" value="Single-stranded right-handed beta-helix, Pectin lyase-like"/>
    <property type="match status" value="2"/>
</dbReference>
<protein>
    <submittedName>
        <fullName evidence="7">Pectate lyase</fullName>
    </submittedName>
</protein>
<evidence type="ECO:0000259" key="6">
    <source>
        <dbReference type="SMART" id="SM00656"/>
    </source>
</evidence>
<dbReference type="Pfam" id="PF00544">
    <property type="entry name" value="Pectate_lyase_4"/>
    <property type="match status" value="1"/>
</dbReference>
<evidence type="ECO:0000256" key="3">
    <source>
        <dbReference type="ARBA" id="ARBA00023085"/>
    </source>
</evidence>
<keyword evidence="5" id="KW-0119">Carbohydrate metabolism</keyword>
<dbReference type="Proteomes" id="UP000245720">
    <property type="component" value="Unassembled WGS sequence"/>
</dbReference>
<name>A0A315XVS7_RUMFL</name>
<dbReference type="GO" id="GO:0005576">
    <property type="term" value="C:extracellular region"/>
    <property type="evidence" value="ECO:0007669"/>
    <property type="project" value="UniProtKB-SubCell"/>
</dbReference>
<comment type="similarity">
    <text evidence="1">Belongs to the pectinesterase family.</text>
</comment>
<dbReference type="EMBL" id="QGDI01000010">
    <property type="protein sequence ID" value="PWJ11307.1"/>
    <property type="molecule type" value="Genomic_DNA"/>
</dbReference>
<dbReference type="GO" id="GO:0016829">
    <property type="term" value="F:lyase activity"/>
    <property type="evidence" value="ECO:0007669"/>
    <property type="project" value="UniProtKB-KW"/>
</dbReference>
<comment type="subcellular location">
    <subcellularLocation>
        <location evidence="5">Secreted</location>
    </subcellularLocation>
</comment>
<dbReference type="InterPro" id="IPR000070">
    <property type="entry name" value="Pectinesterase_cat"/>
</dbReference>
<dbReference type="InterPro" id="IPR011050">
    <property type="entry name" value="Pectin_lyase_fold/virulence"/>
</dbReference>
<dbReference type="AlphaFoldDB" id="A0A315XVS7"/>
<dbReference type="OrthoDB" id="9804686at2"/>
<proteinExistence type="inferred from homology"/>
<keyword evidence="2" id="KW-0378">Hydrolase</keyword>
<evidence type="ECO:0000256" key="1">
    <source>
        <dbReference type="ARBA" id="ARBA00008891"/>
    </source>
</evidence>
<dbReference type="GO" id="GO:0009279">
    <property type="term" value="C:cell outer membrane"/>
    <property type="evidence" value="ECO:0007669"/>
    <property type="project" value="TreeGrafter"/>
</dbReference>
<dbReference type="CDD" id="cd00063">
    <property type="entry name" value="FN3"/>
    <property type="match status" value="1"/>
</dbReference>
<evidence type="ECO:0000256" key="2">
    <source>
        <dbReference type="ARBA" id="ARBA00022801"/>
    </source>
</evidence>
<comment type="caution">
    <text evidence="7">The sequence shown here is derived from an EMBL/GenBank/DDBJ whole genome shotgun (WGS) entry which is preliminary data.</text>
</comment>
<organism evidence="7 8">
    <name type="scientific">Ruminococcus flavefaciens</name>
    <dbReference type="NCBI Taxonomy" id="1265"/>
    <lineage>
        <taxon>Bacteria</taxon>
        <taxon>Bacillati</taxon>
        <taxon>Bacillota</taxon>
        <taxon>Clostridia</taxon>
        <taxon>Eubacteriales</taxon>
        <taxon>Oscillospiraceae</taxon>
        <taxon>Ruminococcus</taxon>
    </lineage>
</organism>
<dbReference type="SUPFAM" id="SSF51126">
    <property type="entry name" value="Pectin lyase-like"/>
    <property type="match status" value="2"/>
</dbReference>
<dbReference type="Pfam" id="PF01095">
    <property type="entry name" value="Pectinesterase"/>
    <property type="match status" value="1"/>
</dbReference>
<keyword evidence="4 5" id="KW-0456">Lyase</keyword>
<dbReference type="InterPro" id="IPR012334">
    <property type="entry name" value="Pectin_lyas_fold"/>
</dbReference>
<dbReference type="InterPro" id="IPR002022">
    <property type="entry name" value="Pec_lyase"/>
</dbReference>
<dbReference type="PANTHER" id="PTHR31321">
    <property type="entry name" value="ACYL-COA THIOESTER HYDROLASE YBHC-RELATED"/>
    <property type="match status" value="1"/>
</dbReference>
<dbReference type="InterPro" id="IPR003961">
    <property type="entry name" value="FN3_dom"/>
</dbReference>
<gene>
    <name evidence="7" type="ORF">IE37_02530</name>
</gene>
<sequence length="1040" mass="112833">MKSRTEKLTLQLLAFVSALAVLLAALSVFPTFRAAAAGTDLYVGYSGRSNNFSTVQAAVDRAASLNPSSEQNRVTIHIAPGTYRQQVIVQTPYISFVNDEPSKGDVVLTWYYGIGYKYYSANSKGYYDGNLAASKSGKNASNYRWGATVQLWPKATYFKAENIVFENSFNRYITQEELADGVECTNETLKVQRTNGVDVKSKAYTERAAALSVDTGYAEFLNCKFLSSQDTLYTGGSPQYYRNCLIEGQTDYIFGGSNAVFDNCELRWKGYSSGSVGGYITAAREQGSPYTGYLFKDCKVTANPDLTVAAGYLGRPWAQSAKVLFVNTTLQNSNMITAAGWYSMSGVQPETVDGFKENGTKLTNGQKVDLSQRKGHTVSDSDAANINIKNYLNNWTPTFLNGSGSSQQPQQPSGNVDGAIKLCGGWFEEAFVEFDSSKLGNNVKVSYAQAGSSDYTAVDSQLIRGTRVDIPGLKGNTEYNISLTGSNGSASCTVKTMAFDRSGYAHWNTSDGVGAYNSDGTLRSGANVIYVTNSNKDSITYGGQTGLYNIFYSGKPKNVVFRIIGGIDVPSGAKANDGKQNDGSSMLYLQNAENVTIEGIGYDADLKQWGFEMKRSKGCEVRNLWLGNYPDDGVSMSGSSDSKSLHMWIHNNTIEKGYNAYAGNGTVDADKADGDGSLDIKWTEYVTVSYNVFQDCHKTSLVGGGTSHMQDWITYHHNWFNNTESRNPRARNAHIHSYNNYFYNNKQYGIGASYNSKVFSEANYYQNTYLPLDAVNMGSDAYSGTIKSYGDKFDGCNMGSGLAYQIVNSRTDKAYINNLKSGGDGYDNFDTDSSKIYGSYNVQSADAAKAEVTAYAGRMQNKAYNAGSVSQGGEPVVIDQPMKSALIARLDVKDASYGAQWSIAESFGVGDKAFGDREHVIASVPAVISGGEHIITACNSKNTDSDLAVITAAKDITVYVALDERVTTPPSWLGSFTKTGDVVEINDSEAVRPFDVYAKEIKAGETLTLGTNGMSGACMNYTAFVAETPYATPSQQLQTA</sequence>
<feature type="domain" description="Pectate lyase" evidence="6">
    <location>
        <begin position="564"/>
        <end position="771"/>
    </location>
</feature>
<dbReference type="GO" id="GO:0000272">
    <property type="term" value="P:polysaccharide catabolic process"/>
    <property type="evidence" value="ECO:0007669"/>
    <property type="project" value="UniProtKB-KW"/>
</dbReference>
<keyword evidence="5" id="KW-0624">Polysaccharide degradation</keyword>
<comment type="similarity">
    <text evidence="5">Belongs to the polysaccharide lyase 1 family.</text>
</comment>